<comment type="pathway">
    <text evidence="1 7">Cell wall biogenesis; peptidoglycan biosynthesis.</text>
</comment>
<dbReference type="Proteomes" id="UP000471705">
    <property type="component" value="Unassembled WGS sequence"/>
</dbReference>
<sequence length="358" mass="37566">MSRTVCLLAFATTVVSFPLAGLAASAAESISATSINSARLDAIPASYEAVPKNVDPSATSSIGASATSAQVATLVRKSEAEVPSAAIAKFQVLLDRAGASPGVIDGLDGANFRKAVSAFEAMNRLPEDAKIGLQVIAAIDDAKQVIGTYVIEAQDISVVVGPIPKDYAQMADMKYLGYATVTEGLAERFHMGEDLLKAINPDAQFRQGETIFVADLGANRSGKAVRIEVDKAKGQLRAYAEDGSLLVVDPATIGSESNPSPTGTHTIKTVVLNPNYTYNPNINLKQGDNDKVLTLAPGPNGPVGSVWIDLSEPTFGIHGTPDPSRIDKSGSHGCVRLTNWDAEELAKLVSKDVPVNFM</sequence>
<dbReference type="GO" id="GO:0008360">
    <property type="term" value="P:regulation of cell shape"/>
    <property type="evidence" value="ECO:0007669"/>
    <property type="project" value="UniProtKB-UniRule"/>
</dbReference>
<feature type="chain" id="PRO_5029612247" evidence="8">
    <location>
        <begin position="27"/>
        <end position="358"/>
    </location>
</feature>
<dbReference type="AlphaFoldDB" id="A0A7K3VTB2"/>
<dbReference type="InterPro" id="IPR038063">
    <property type="entry name" value="Transpep_catalytic_dom"/>
</dbReference>
<keyword evidence="3" id="KW-0808">Transferase</keyword>
<dbReference type="GO" id="GO:0018104">
    <property type="term" value="P:peptidoglycan-protein cross-linking"/>
    <property type="evidence" value="ECO:0007669"/>
    <property type="project" value="TreeGrafter"/>
</dbReference>
<protein>
    <submittedName>
        <fullName evidence="10">L,D-transpeptidase family protein</fullName>
    </submittedName>
</protein>
<gene>
    <name evidence="10" type="ORF">GR257_34395</name>
</gene>
<evidence type="ECO:0000256" key="6">
    <source>
        <dbReference type="ARBA" id="ARBA00023316"/>
    </source>
</evidence>
<dbReference type="GO" id="GO:0071555">
    <property type="term" value="P:cell wall organization"/>
    <property type="evidence" value="ECO:0007669"/>
    <property type="project" value="UniProtKB-UniRule"/>
</dbReference>
<evidence type="ECO:0000256" key="5">
    <source>
        <dbReference type="ARBA" id="ARBA00022984"/>
    </source>
</evidence>
<dbReference type="InterPro" id="IPR036366">
    <property type="entry name" value="PGBDSf"/>
</dbReference>
<feature type="active site" description="Nucleophile" evidence="7">
    <location>
        <position position="334"/>
    </location>
</feature>
<dbReference type="InterPro" id="IPR036365">
    <property type="entry name" value="PGBD-like_sf"/>
</dbReference>
<dbReference type="Pfam" id="PF03734">
    <property type="entry name" value="YkuD"/>
    <property type="match status" value="1"/>
</dbReference>
<dbReference type="InterPro" id="IPR002477">
    <property type="entry name" value="Peptidoglycan-bd-like"/>
</dbReference>
<evidence type="ECO:0000256" key="2">
    <source>
        <dbReference type="ARBA" id="ARBA00005992"/>
    </source>
</evidence>
<dbReference type="PANTHER" id="PTHR30582">
    <property type="entry name" value="L,D-TRANSPEPTIDASE"/>
    <property type="match status" value="1"/>
</dbReference>
<feature type="active site" description="Proton donor/acceptor" evidence="7">
    <location>
        <position position="318"/>
    </location>
</feature>
<dbReference type="Pfam" id="PF01471">
    <property type="entry name" value="PG_binding_1"/>
    <property type="match status" value="1"/>
</dbReference>
<evidence type="ECO:0000313" key="11">
    <source>
        <dbReference type="Proteomes" id="UP000471705"/>
    </source>
</evidence>
<evidence type="ECO:0000256" key="8">
    <source>
        <dbReference type="SAM" id="SignalP"/>
    </source>
</evidence>
<dbReference type="GO" id="GO:0005576">
    <property type="term" value="C:extracellular region"/>
    <property type="evidence" value="ECO:0007669"/>
    <property type="project" value="TreeGrafter"/>
</dbReference>
<evidence type="ECO:0000313" key="10">
    <source>
        <dbReference type="EMBL" id="NEK19857.1"/>
    </source>
</evidence>
<evidence type="ECO:0000259" key="9">
    <source>
        <dbReference type="PROSITE" id="PS52029"/>
    </source>
</evidence>
<name>A0A7K3VTB2_RHILE</name>
<dbReference type="InterPro" id="IPR050979">
    <property type="entry name" value="LD-transpeptidase"/>
</dbReference>
<dbReference type="PANTHER" id="PTHR30582:SF30">
    <property type="entry name" value="BLR4375 PROTEIN"/>
    <property type="match status" value="1"/>
</dbReference>
<dbReference type="SUPFAM" id="SSF47090">
    <property type="entry name" value="PGBD-like"/>
    <property type="match status" value="1"/>
</dbReference>
<feature type="domain" description="L,D-TPase catalytic" evidence="9">
    <location>
        <begin position="225"/>
        <end position="358"/>
    </location>
</feature>
<dbReference type="Gene3D" id="1.10.101.10">
    <property type="entry name" value="PGBD-like superfamily/PGBD"/>
    <property type="match status" value="1"/>
</dbReference>
<evidence type="ECO:0000256" key="3">
    <source>
        <dbReference type="ARBA" id="ARBA00022679"/>
    </source>
</evidence>
<evidence type="ECO:0000256" key="1">
    <source>
        <dbReference type="ARBA" id="ARBA00004752"/>
    </source>
</evidence>
<dbReference type="GO" id="GO:0016740">
    <property type="term" value="F:transferase activity"/>
    <property type="evidence" value="ECO:0007669"/>
    <property type="project" value="UniProtKB-KW"/>
</dbReference>
<dbReference type="Gene3D" id="2.40.440.10">
    <property type="entry name" value="L,D-transpeptidase catalytic domain-like"/>
    <property type="match status" value="1"/>
</dbReference>
<keyword evidence="4 7" id="KW-0133">Cell shape</keyword>
<comment type="similarity">
    <text evidence="2">Belongs to the YkuD family.</text>
</comment>
<dbReference type="UniPathway" id="UPA00219"/>
<comment type="caution">
    <text evidence="10">The sequence shown here is derived from an EMBL/GenBank/DDBJ whole genome shotgun (WGS) entry which is preliminary data.</text>
</comment>
<dbReference type="SUPFAM" id="SSF141523">
    <property type="entry name" value="L,D-transpeptidase catalytic domain-like"/>
    <property type="match status" value="1"/>
</dbReference>
<dbReference type="CDD" id="cd16913">
    <property type="entry name" value="YkuD_like"/>
    <property type="match status" value="1"/>
</dbReference>
<dbReference type="PROSITE" id="PS52029">
    <property type="entry name" value="LD_TPASE"/>
    <property type="match status" value="1"/>
</dbReference>
<dbReference type="InterPro" id="IPR005490">
    <property type="entry name" value="LD_TPept_cat_dom"/>
</dbReference>
<dbReference type="RefSeq" id="WP_164049942.1">
    <property type="nucleotide sequence ID" value="NZ_WUFV01000033.1"/>
</dbReference>
<dbReference type="GO" id="GO:0071972">
    <property type="term" value="F:peptidoglycan L,D-transpeptidase activity"/>
    <property type="evidence" value="ECO:0007669"/>
    <property type="project" value="TreeGrafter"/>
</dbReference>
<proteinExistence type="inferred from homology"/>
<dbReference type="EMBL" id="WUFV01000033">
    <property type="protein sequence ID" value="NEK19857.1"/>
    <property type="molecule type" value="Genomic_DNA"/>
</dbReference>
<organism evidence="10 11">
    <name type="scientific">Rhizobium leguminosarum</name>
    <dbReference type="NCBI Taxonomy" id="384"/>
    <lineage>
        <taxon>Bacteria</taxon>
        <taxon>Pseudomonadati</taxon>
        <taxon>Pseudomonadota</taxon>
        <taxon>Alphaproteobacteria</taxon>
        <taxon>Hyphomicrobiales</taxon>
        <taxon>Rhizobiaceae</taxon>
        <taxon>Rhizobium/Agrobacterium group</taxon>
        <taxon>Rhizobium</taxon>
    </lineage>
</organism>
<reference evidence="10 11" key="1">
    <citation type="submission" date="2019-12" db="EMBL/GenBank/DDBJ databases">
        <title>Rhizobium genotypes associated with high levels of biological nitrogen fixation by grain legumes in a temperate-maritime cropping system.</title>
        <authorList>
            <person name="Maluk M."/>
            <person name="Francesc Ferrando Molina F."/>
            <person name="Lopez Del Egido L."/>
            <person name="Lafos M."/>
            <person name="Langarica-Fuentes A."/>
            <person name="Gebre Yohannes G."/>
            <person name="Young M.W."/>
            <person name="Martin P."/>
            <person name="Gantlett R."/>
            <person name="Kenicer G."/>
            <person name="Hawes C."/>
            <person name="Begg G.S."/>
            <person name="Quilliam R.S."/>
            <person name="Squire G.R."/>
            <person name="Poole P.S."/>
            <person name="Young P.W."/>
            <person name="Iannetta P.M."/>
            <person name="James E.K."/>
        </authorList>
    </citation>
    <scope>NUCLEOTIDE SEQUENCE [LARGE SCALE GENOMIC DNA]</scope>
    <source>
        <strain evidence="10 11">JHI54</strain>
    </source>
</reference>
<evidence type="ECO:0000256" key="4">
    <source>
        <dbReference type="ARBA" id="ARBA00022960"/>
    </source>
</evidence>
<feature type="signal peptide" evidence="8">
    <location>
        <begin position="1"/>
        <end position="26"/>
    </location>
</feature>
<accession>A0A7K3VTB2</accession>
<evidence type="ECO:0000256" key="7">
    <source>
        <dbReference type="PROSITE-ProRule" id="PRU01373"/>
    </source>
</evidence>
<keyword evidence="5 7" id="KW-0573">Peptidoglycan synthesis</keyword>
<keyword evidence="8" id="KW-0732">Signal</keyword>
<keyword evidence="6 7" id="KW-0961">Cell wall biogenesis/degradation</keyword>